<dbReference type="PANTHER" id="PTHR18460">
    <property type="entry name" value="TEL2 INTERACTING PROTEIN 1 TTI1 FAMILY MEMBER"/>
    <property type="match status" value="1"/>
</dbReference>
<evidence type="ECO:0000313" key="3">
    <source>
        <dbReference type="EMBL" id="KAG5673686.1"/>
    </source>
</evidence>
<dbReference type="InterPro" id="IPR052587">
    <property type="entry name" value="TELO2-interacting_protein_1"/>
</dbReference>
<evidence type="ECO:0000259" key="1">
    <source>
        <dbReference type="Pfam" id="PF24173"/>
    </source>
</evidence>
<name>A0A9J6BWQ4_POLVA</name>
<dbReference type="InterPro" id="IPR057566">
    <property type="entry name" value="TPR_TTI1_N"/>
</dbReference>
<comment type="caution">
    <text evidence="3">The sequence shown here is derived from an EMBL/GenBank/DDBJ whole genome shotgun (WGS) entry which is preliminary data.</text>
</comment>
<feature type="domain" description="TTI1 N-terminal TPR" evidence="1">
    <location>
        <begin position="9"/>
        <end position="351"/>
    </location>
</feature>
<dbReference type="SUPFAM" id="SSF48371">
    <property type="entry name" value="ARM repeat"/>
    <property type="match status" value="1"/>
</dbReference>
<keyword evidence="4" id="KW-1185">Reference proteome</keyword>
<dbReference type="Pfam" id="PF24181">
    <property type="entry name" value="TPR_TTI1_C"/>
    <property type="match status" value="1"/>
</dbReference>
<dbReference type="GO" id="GO:0005737">
    <property type="term" value="C:cytoplasm"/>
    <property type="evidence" value="ECO:0007669"/>
    <property type="project" value="TreeGrafter"/>
</dbReference>
<dbReference type="InterPro" id="IPR049362">
    <property type="entry name" value="TTI1_rpt"/>
</dbReference>
<dbReference type="OrthoDB" id="49511at2759"/>
<proteinExistence type="predicted"/>
<gene>
    <name evidence="3" type="ORF">PVAND_003711</name>
</gene>
<dbReference type="PANTHER" id="PTHR18460:SF3">
    <property type="entry name" value="TELO2-INTERACTING PROTEIN 1 HOMOLOG"/>
    <property type="match status" value="1"/>
</dbReference>
<dbReference type="Pfam" id="PF24173">
    <property type="entry name" value="TPR_TTI1_N"/>
    <property type="match status" value="1"/>
</dbReference>
<dbReference type="Pfam" id="PF21547">
    <property type="entry name" value="TTI1"/>
    <property type="match status" value="1"/>
</dbReference>
<dbReference type="EMBL" id="JADBJN010000003">
    <property type="protein sequence ID" value="KAG5673686.1"/>
    <property type="molecule type" value="Genomic_DNA"/>
</dbReference>
<reference evidence="3" key="1">
    <citation type="submission" date="2021-03" db="EMBL/GenBank/DDBJ databases">
        <title>Chromosome level genome of the anhydrobiotic midge Polypedilum vanderplanki.</title>
        <authorList>
            <person name="Yoshida Y."/>
            <person name="Kikawada T."/>
            <person name="Gusev O."/>
        </authorList>
    </citation>
    <scope>NUCLEOTIDE SEQUENCE</scope>
    <source>
        <strain evidence="3">NIAS01</strain>
        <tissue evidence="3">Whole body or cell culture</tissue>
    </source>
</reference>
<evidence type="ECO:0000313" key="4">
    <source>
        <dbReference type="Proteomes" id="UP001107558"/>
    </source>
</evidence>
<dbReference type="InterPro" id="IPR057567">
    <property type="entry name" value="TPR_TTI1_C"/>
</dbReference>
<dbReference type="Proteomes" id="UP001107558">
    <property type="component" value="Chromosome 3"/>
</dbReference>
<dbReference type="AlphaFoldDB" id="A0A9J6BWQ4"/>
<evidence type="ECO:0000259" key="2">
    <source>
        <dbReference type="Pfam" id="PF24181"/>
    </source>
</evidence>
<sequence length="1016" mass="118174">MNIQAEALKLKVFVEHLDRTRTLENAVKLLHELKSLGNVNLQFIQDFVLTKLLVIIDSADNFGKKLNEFKTVLIQCINIIISKSKIINELPYRTILCIITQQIYDRTKNAYLIELSEELKMAIFDCLEIASRNLDFDVIDSFMVKENQIIIGQCLFVCKEAIMNETYMKIRIKAVKATIALTQCHDNADISDIVLREKISKIIFVVLPKISTTLIKVCGEDTLRGPHLIQVAVKCLGRFLTLIFYDYAKRNQQQITKKDFLKLLETSKSEKNLKESKTKVINMVKSDEWLQSASKNLLKIMVNMKALRHNEYKSIRHELAVMSFNMIFNCSSNIEPLIRLLLENLIVLSSDSDQEIQSYSQDKLSKIAEIIPNIDHEISELFILHLNVMPRVLMTGMDGEKSAGISLLNSYIKIFSSDSAKFDSVLSNFSTLEKFLNILTCCCELETSTEFISFETTVTNNLDDQFYNLKMPWKKFRHLCNDASINNFSDLCKNLSHSKSIASLCVNFILDRMNSIEHVVCLIEILACDENSSIEKSEIENIFEDFLADIYWNLPTKHSQIKDHKKSRLNEQWFKDNTPGLYESAIEIRLFDKPYNKEDDIEDQQLMSLKILNYNTLCTCIIIELTGKVALKLKKDFHKYLLRCLHQVLKKAGSSNFLIKSAGLYALNCIKEALGYTDLSQLIDDNANFLLFNIQKMLKHRKDNESILDMLSIIFKYSKTSINEYIDDIVEMVTNQITSVKNSEYHLKLFELYMRSVKSEIVIEDLNLNEKIIWDDFLQNCFNELDSKIEEENIDINQNETDSKSIGQEEINEDQETLKEEEKLPLHIEIILRILNTSLPFFASKDQNEIISTHEIFRMAIPILQIYEKEFLPMIHKMWYPFTKQFQGNNFVILQHSFELLTVIAHYAKDFIYKKSIDKIIPIINEFLKSSYNHTNSKENFFYTQEFKLQKEILSKYGKLSISLGVDDKEQDDIISLLILYMRHHFNDELRNASKCSLDFISHNDPMLIDFKLFFE</sequence>
<organism evidence="3 4">
    <name type="scientific">Polypedilum vanderplanki</name>
    <name type="common">Sleeping chironomid midge</name>
    <dbReference type="NCBI Taxonomy" id="319348"/>
    <lineage>
        <taxon>Eukaryota</taxon>
        <taxon>Metazoa</taxon>
        <taxon>Ecdysozoa</taxon>
        <taxon>Arthropoda</taxon>
        <taxon>Hexapoda</taxon>
        <taxon>Insecta</taxon>
        <taxon>Pterygota</taxon>
        <taxon>Neoptera</taxon>
        <taxon>Endopterygota</taxon>
        <taxon>Diptera</taxon>
        <taxon>Nematocera</taxon>
        <taxon>Chironomoidea</taxon>
        <taxon>Chironomidae</taxon>
        <taxon>Chironominae</taxon>
        <taxon>Polypedilum</taxon>
        <taxon>Polypedilum</taxon>
    </lineage>
</organism>
<dbReference type="InterPro" id="IPR016024">
    <property type="entry name" value="ARM-type_fold"/>
</dbReference>
<protein>
    <submittedName>
        <fullName evidence="3">Uncharacterized protein</fullName>
    </submittedName>
</protein>
<feature type="domain" description="TTI1 C-terminal TPR" evidence="2">
    <location>
        <begin position="778"/>
        <end position="1006"/>
    </location>
</feature>
<accession>A0A9J6BWQ4</accession>